<evidence type="ECO:0000313" key="1">
    <source>
        <dbReference type="EMBL" id="KAH1047568.1"/>
    </source>
</evidence>
<reference evidence="1 2" key="1">
    <citation type="journal article" date="2021" name="Plant Biotechnol. J.">
        <title>Multi-omics assisted identification of the key and species-specific regulatory components of drought-tolerant mechanisms in Gossypium stocksii.</title>
        <authorList>
            <person name="Yu D."/>
            <person name="Ke L."/>
            <person name="Zhang D."/>
            <person name="Wu Y."/>
            <person name="Sun Y."/>
            <person name="Mei J."/>
            <person name="Sun J."/>
            <person name="Sun Y."/>
        </authorList>
    </citation>
    <scope>NUCLEOTIDE SEQUENCE [LARGE SCALE GENOMIC DNA]</scope>
    <source>
        <strain evidence="2">cv. E1</strain>
        <tissue evidence="1">Leaf</tissue>
    </source>
</reference>
<keyword evidence="2" id="KW-1185">Reference proteome</keyword>
<comment type="caution">
    <text evidence="1">The sequence shown here is derived from an EMBL/GenBank/DDBJ whole genome shotgun (WGS) entry which is preliminary data.</text>
</comment>
<dbReference type="OrthoDB" id="1911818at2759"/>
<dbReference type="AlphaFoldDB" id="A0A9D3ZMK7"/>
<protein>
    <submittedName>
        <fullName evidence="1">Uncharacterized protein</fullName>
    </submittedName>
</protein>
<organism evidence="1 2">
    <name type="scientific">Gossypium stocksii</name>
    <dbReference type="NCBI Taxonomy" id="47602"/>
    <lineage>
        <taxon>Eukaryota</taxon>
        <taxon>Viridiplantae</taxon>
        <taxon>Streptophyta</taxon>
        <taxon>Embryophyta</taxon>
        <taxon>Tracheophyta</taxon>
        <taxon>Spermatophyta</taxon>
        <taxon>Magnoliopsida</taxon>
        <taxon>eudicotyledons</taxon>
        <taxon>Gunneridae</taxon>
        <taxon>Pentapetalae</taxon>
        <taxon>rosids</taxon>
        <taxon>malvids</taxon>
        <taxon>Malvales</taxon>
        <taxon>Malvaceae</taxon>
        <taxon>Malvoideae</taxon>
        <taxon>Gossypium</taxon>
    </lineage>
</organism>
<gene>
    <name evidence="1" type="ORF">J1N35_038352</name>
</gene>
<sequence length="133" mass="14825">MAAKSIEEFVLQMLYFKTRLLPGETILIRDGGGSTNVLVNIACFELIKPSFDETNRHCSLGKDFCVRYVLLQGQDVYSISVLPEEGNTSPKCTPQLTFLSLLEVPFPSKNQMCLDAKLSCRNCINLKVDSEDA</sequence>
<proteinExistence type="predicted"/>
<dbReference type="EMBL" id="JAIQCV010000011">
    <property type="protein sequence ID" value="KAH1047568.1"/>
    <property type="molecule type" value="Genomic_DNA"/>
</dbReference>
<name>A0A9D3ZMK7_9ROSI</name>
<evidence type="ECO:0000313" key="2">
    <source>
        <dbReference type="Proteomes" id="UP000828251"/>
    </source>
</evidence>
<dbReference type="Proteomes" id="UP000828251">
    <property type="component" value="Unassembled WGS sequence"/>
</dbReference>
<accession>A0A9D3ZMK7</accession>